<dbReference type="Gene3D" id="2.40.128.20">
    <property type="match status" value="1"/>
</dbReference>
<evidence type="ECO:0000313" key="1">
    <source>
        <dbReference type="EMBL" id="CDC77306.1"/>
    </source>
</evidence>
<reference evidence="1" key="1">
    <citation type="submission" date="2012-11" db="EMBL/GenBank/DDBJ databases">
        <title>Dependencies among metagenomic species, viruses, plasmids and units of genetic variation.</title>
        <authorList>
            <person name="Nielsen H.B."/>
            <person name="Almeida M."/>
            <person name="Juncker A.S."/>
            <person name="Rasmussen S."/>
            <person name="Li J."/>
            <person name="Sunagawa S."/>
            <person name="Plichta D."/>
            <person name="Gautier L."/>
            <person name="Le Chatelier E."/>
            <person name="Peletier E."/>
            <person name="Bonde I."/>
            <person name="Nielsen T."/>
            <person name="Manichanh C."/>
            <person name="Arumugam M."/>
            <person name="Batto J."/>
            <person name="Santos M.B.Q.D."/>
            <person name="Blom N."/>
            <person name="Borruel N."/>
            <person name="Burgdorf K.S."/>
            <person name="Boumezbeur F."/>
            <person name="Casellas F."/>
            <person name="Dore J."/>
            <person name="Guarner F."/>
            <person name="Hansen T."/>
            <person name="Hildebrand F."/>
            <person name="Kaas R.S."/>
            <person name="Kennedy S."/>
            <person name="Kristiansen K."/>
            <person name="Kultima J.R."/>
            <person name="Leonard P."/>
            <person name="Levenez F."/>
            <person name="Lund O."/>
            <person name="Moumen B."/>
            <person name="Le Paslier D."/>
            <person name="Pons N."/>
            <person name="Pedersen O."/>
            <person name="Prifti E."/>
            <person name="Qin J."/>
            <person name="Raes J."/>
            <person name="Tap J."/>
            <person name="Tims S."/>
            <person name="Ussery D.W."/>
            <person name="Yamada T."/>
            <person name="MetaHit consortium"/>
            <person name="Renault P."/>
            <person name="Sicheritz-Ponten T."/>
            <person name="Bork P."/>
            <person name="Wang J."/>
            <person name="Brunak S."/>
            <person name="Ehrlich S.D."/>
        </authorList>
    </citation>
    <scope>NUCLEOTIDE SEQUENCE [LARGE SCALE GENOMIC DNA]</scope>
</reference>
<dbReference type="InterPro" id="IPR015231">
    <property type="entry name" value="DUF1934"/>
</dbReference>
<evidence type="ECO:0000313" key="2">
    <source>
        <dbReference type="Proteomes" id="UP000017938"/>
    </source>
</evidence>
<sequence>MVMNAADNEPSAALYYIITLKSSLVKVGRRRIHGTRLDNLSAICYTCREKQKRDVCGMAVNVRLKIKATVTDLELAAKYMHAVRDGFFTADDGKKHSQSEIGSVCSDIIEYTAWGEYTESDGMCVIRYKESPDIGVDNCRTALIFSPEDRNSLIMNRDGDISTACRFDMKEKRQYCRYETPVMPVEFTVNTRKVHNTVNRDGGAILLDYNIEVRGINIERNRLFIEVMRYDGK</sequence>
<dbReference type="InterPro" id="IPR012674">
    <property type="entry name" value="Calycin"/>
</dbReference>
<name>R6UB39_9BACT</name>
<gene>
    <name evidence="1" type="ORF">BN580_00368</name>
</gene>
<protein>
    <submittedName>
        <fullName evidence="1">Uncharacterized protein</fullName>
    </submittedName>
</protein>
<dbReference type="Pfam" id="PF09148">
    <property type="entry name" value="DUF1934"/>
    <property type="match status" value="1"/>
</dbReference>
<dbReference type="AlphaFoldDB" id="R6UB39"/>
<dbReference type="STRING" id="1263015.BN580_00368"/>
<dbReference type="EMBL" id="CBFW010000432">
    <property type="protein sequence ID" value="CDC77306.1"/>
    <property type="molecule type" value="Genomic_DNA"/>
</dbReference>
<proteinExistence type="predicted"/>
<dbReference type="Proteomes" id="UP000017938">
    <property type="component" value="Unassembled WGS sequence"/>
</dbReference>
<organism evidence="1 2">
    <name type="scientific">Candidatus Colimorpha enterica</name>
    <dbReference type="NCBI Taxonomy" id="3083063"/>
    <lineage>
        <taxon>Bacteria</taxon>
        <taxon>Pseudomonadati</taxon>
        <taxon>Bacteroidota</taxon>
        <taxon>Bacteroidia</taxon>
        <taxon>Bacteroidales</taxon>
        <taxon>Candidatus Colimorpha</taxon>
    </lineage>
</organism>
<accession>R6UB39</accession>
<dbReference type="SUPFAM" id="SSF50814">
    <property type="entry name" value="Lipocalins"/>
    <property type="match status" value="1"/>
</dbReference>
<comment type="caution">
    <text evidence="1">The sequence shown here is derived from an EMBL/GenBank/DDBJ whole genome shotgun (WGS) entry which is preliminary data.</text>
</comment>